<feature type="transmembrane region" description="Helical" evidence="12">
    <location>
        <begin position="265"/>
        <end position="286"/>
    </location>
</feature>
<keyword evidence="5 12" id="KW-0812">Transmembrane</keyword>
<evidence type="ECO:0000256" key="6">
    <source>
        <dbReference type="ARBA" id="ARBA00022837"/>
    </source>
</evidence>
<dbReference type="AlphaFoldDB" id="A0A183T5H0"/>
<dbReference type="Pfam" id="PF00520">
    <property type="entry name" value="Ion_trans"/>
    <property type="match status" value="2"/>
</dbReference>
<evidence type="ECO:0000256" key="5">
    <source>
        <dbReference type="ARBA" id="ARBA00022692"/>
    </source>
</evidence>
<feature type="transmembrane region" description="Helical" evidence="12">
    <location>
        <begin position="482"/>
        <end position="500"/>
    </location>
</feature>
<feature type="transmembrane region" description="Helical" evidence="12">
    <location>
        <begin position="59"/>
        <end position="81"/>
    </location>
</feature>
<dbReference type="InterPro" id="IPR005821">
    <property type="entry name" value="Ion_trans_dom"/>
</dbReference>
<dbReference type="FunFam" id="1.20.120.350:FF:000006">
    <property type="entry name" value="Voltage-dependent L-type calcium channel subunit alpha"/>
    <property type="match status" value="1"/>
</dbReference>
<evidence type="ECO:0000256" key="1">
    <source>
        <dbReference type="ARBA" id="ARBA00004141"/>
    </source>
</evidence>
<dbReference type="GO" id="GO:0008331">
    <property type="term" value="F:high voltage-gated calcium channel activity"/>
    <property type="evidence" value="ECO:0007669"/>
    <property type="project" value="TreeGrafter"/>
</dbReference>
<accession>A0A183T5H0</accession>
<feature type="transmembrane region" description="Helical" evidence="12">
    <location>
        <begin position="415"/>
        <end position="436"/>
    </location>
</feature>
<evidence type="ECO:0000256" key="10">
    <source>
        <dbReference type="ARBA" id="ARBA00023136"/>
    </source>
</evidence>
<evidence type="ECO:0000256" key="7">
    <source>
        <dbReference type="ARBA" id="ARBA00022882"/>
    </source>
</evidence>
<keyword evidence="10 12" id="KW-0472">Membrane</keyword>
<sequence length="619" mass="70949">MELTYDEMFAEEDDENDGRNVAAKLEAAINASSPQSIPPHSAFFIFSPTNKFRVFCHNIVSSPIFTNMVLACILISSALLSAEDPLNAYSFTNKVLNYFDFFFTSVFTIEITLKMIAHGFIMHEGAFCRSMFNLLDLIVVFVALISFVLENEAISAVKILRVLRVLRPLRAINRAKGLKNVVQCVVTALRSIGNILLVAVLLEFIFAVIGVQLFKGKYVGCNDPTKLTEKECRGSFIEYEYGVPAAVIPRVWEHSPLNFDNVPNAMLTLFVVLTFEGWPGILYAGIDSNLEDHGPLQDHRKIIALYFIAYLIVLAFFMVNIFVGFVIVTFQREGEREYKNCELNKNQRKCIEYALKARPKRRYIPKGHLQYKIWSVVVSRKFEVLIFTFIFMNTVTLACKYDRMDPTFSMVLDNFNYFFTAVFTIEFILKLSAFSFRHYFGDIWNVIDFIIVLGSYIDIIVSKVSCLNHSPTFVRITKLPDLYIYHSTLFLVPNANSLAVRELSSATKRHSLLLQASTETTLKFNINFFRLFRVMRLVKLLSKEESIRKLLWTFVKSLQALPYVALLIAMLFFIYAVIGMQLFGKVSLDQPGQEPGQDGVIHRSNNFRNFFFALLVLFR</sequence>
<name>A0A183T5H0_SCHSO</name>
<keyword evidence="6" id="KW-0106">Calcium</keyword>
<feature type="transmembrane region" description="Helical" evidence="12">
    <location>
        <begin position="101"/>
        <end position="120"/>
    </location>
</feature>
<keyword evidence="8 12" id="KW-1133">Transmembrane helix</keyword>
<dbReference type="Gene3D" id="1.10.287.70">
    <property type="match status" value="2"/>
</dbReference>
<dbReference type="PANTHER" id="PTHR45628:SF1">
    <property type="entry name" value="VOLTAGE-DEPENDENT CALCIUM CHANNEL TYPE D SUBUNIT ALPHA-1"/>
    <property type="match status" value="1"/>
</dbReference>
<dbReference type="GO" id="GO:0098703">
    <property type="term" value="P:calcium ion import across plasma membrane"/>
    <property type="evidence" value="ECO:0007669"/>
    <property type="project" value="TreeGrafter"/>
</dbReference>
<evidence type="ECO:0000256" key="8">
    <source>
        <dbReference type="ARBA" id="ARBA00022989"/>
    </source>
</evidence>
<evidence type="ECO:0000259" key="13">
    <source>
        <dbReference type="Pfam" id="PF00520"/>
    </source>
</evidence>
<reference evidence="16" key="1">
    <citation type="submission" date="2016-06" db="UniProtKB">
        <authorList>
            <consortium name="WormBaseParasite"/>
        </authorList>
    </citation>
    <scope>IDENTIFICATION</scope>
</reference>
<keyword evidence="11" id="KW-0407">Ion channel</keyword>
<evidence type="ECO:0000256" key="9">
    <source>
        <dbReference type="ARBA" id="ARBA00023065"/>
    </source>
</evidence>
<feature type="transmembrane region" description="Helical" evidence="12">
    <location>
        <begin position="306"/>
        <end position="330"/>
    </location>
</feature>
<dbReference type="STRING" id="70667.A0A183T5H0"/>
<evidence type="ECO:0000256" key="12">
    <source>
        <dbReference type="SAM" id="Phobius"/>
    </source>
</evidence>
<evidence type="ECO:0000256" key="11">
    <source>
        <dbReference type="ARBA" id="ARBA00023303"/>
    </source>
</evidence>
<proteinExistence type="predicted"/>
<gene>
    <name evidence="14" type="ORF">SSLN_LOCUS11718</name>
</gene>
<keyword evidence="4" id="KW-0107">Calcium channel</keyword>
<feature type="transmembrane region" description="Helical" evidence="12">
    <location>
        <begin position="443"/>
        <end position="462"/>
    </location>
</feature>
<dbReference type="Proteomes" id="UP000275846">
    <property type="component" value="Unassembled WGS sequence"/>
</dbReference>
<feature type="transmembrane region" description="Helical" evidence="12">
    <location>
        <begin position="560"/>
        <end position="578"/>
    </location>
</feature>
<comment type="subcellular location">
    <subcellularLocation>
        <location evidence="1">Membrane</location>
        <topology evidence="1">Multi-pass membrane protein</topology>
    </subcellularLocation>
</comment>
<evidence type="ECO:0000256" key="3">
    <source>
        <dbReference type="ARBA" id="ARBA00022568"/>
    </source>
</evidence>
<dbReference type="InterPro" id="IPR027359">
    <property type="entry name" value="Volt_channel_dom_sf"/>
</dbReference>
<evidence type="ECO:0000256" key="2">
    <source>
        <dbReference type="ARBA" id="ARBA00022448"/>
    </source>
</evidence>
<keyword evidence="2" id="KW-0813">Transport</keyword>
<dbReference type="InterPro" id="IPR050599">
    <property type="entry name" value="VDCC_alpha-1_subunit"/>
</dbReference>
<keyword evidence="9" id="KW-0406">Ion transport</keyword>
<dbReference type="GO" id="GO:0005891">
    <property type="term" value="C:voltage-gated calcium channel complex"/>
    <property type="evidence" value="ECO:0007669"/>
    <property type="project" value="TreeGrafter"/>
</dbReference>
<feature type="transmembrane region" description="Helical" evidence="12">
    <location>
        <begin position="195"/>
        <end position="214"/>
    </location>
</feature>
<evidence type="ECO:0000313" key="15">
    <source>
        <dbReference type="Proteomes" id="UP000275846"/>
    </source>
</evidence>
<evidence type="ECO:0000256" key="4">
    <source>
        <dbReference type="ARBA" id="ARBA00022673"/>
    </source>
</evidence>
<dbReference type="PANTHER" id="PTHR45628">
    <property type="entry name" value="VOLTAGE-DEPENDENT CALCIUM CHANNEL TYPE A SUBUNIT ALPHA-1"/>
    <property type="match status" value="1"/>
</dbReference>
<dbReference type="Gene3D" id="1.20.120.350">
    <property type="entry name" value="Voltage-gated potassium channels. Chain C"/>
    <property type="match status" value="2"/>
</dbReference>
<dbReference type="EMBL" id="UYSU01036747">
    <property type="protein sequence ID" value="VDL98103.1"/>
    <property type="molecule type" value="Genomic_DNA"/>
</dbReference>
<dbReference type="SUPFAM" id="SSF81324">
    <property type="entry name" value="Voltage-gated potassium channels"/>
    <property type="match status" value="2"/>
</dbReference>
<dbReference type="OrthoDB" id="431720at2759"/>
<reference evidence="14 15" key="2">
    <citation type="submission" date="2018-11" db="EMBL/GenBank/DDBJ databases">
        <authorList>
            <consortium name="Pathogen Informatics"/>
        </authorList>
    </citation>
    <scope>NUCLEOTIDE SEQUENCE [LARGE SCALE GENOMIC DNA]</scope>
    <source>
        <strain evidence="14 15">NST_G2</strain>
    </source>
</reference>
<keyword evidence="15" id="KW-1185">Reference proteome</keyword>
<organism evidence="16">
    <name type="scientific">Schistocephalus solidus</name>
    <name type="common">Tapeworm</name>
    <dbReference type="NCBI Taxonomy" id="70667"/>
    <lineage>
        <taxon>Eukaryota</taxon>
        <taxon>Metazoa</taxon>
        <taxon>Spiralia</taxon>
        <taxon>Lophotrochozoa</taxon>
        <taxon>Platyhelminthes</taxon>
        <taxon>Cestoda</taxon>
        <taxon>Eucestoda</taxon>
        <taxon>Diphyllobothriidea</taxon>
        <taxon>Diphyllobothriidae</taxon>
        <taxon>Schistocephalus</taxon>
    </lineage>
</organism>
<dbReference type="WBParaSite" id="SSLN_0001216301-mRNA-1">
    <property type="protein sequence ID" value="SSLN_0001216301-mRNA-1"/>
    <property type="gene ID" value="SSLN_0001216301"/>
</dbReference>
<keyword evidence="7" id="KW-0851">Voltage-gated channel</keyword>
<keyword evidence="3" id="KW-0109">Calcium transport</keyword>
<evidence type="ECO:0000313" key="16">
    <source>
        <dbReference type="WBParaSite" id="SSLN_0001216301-mRNA-1"/>
    </source>
</evidence>
<feature type="transmembrane region" description="Helical" evidence="12">
    <location>
        <begin position="371"/>
        <end position="395"/>
    </location>
</feature>
<feature type="domain" description="Ion transport" evidence="13">
    <location>
        <begin position="63"/>
        <end position="337"/>
    </location>
</feature>
<feature type="domain" description="Ion transport" evidence="13">
    <location>
        <begin position="380"/>
        <end position="619"/>
    </location>
</feature>
<evidence type="ECO:0000313" key="14">
    <source>
        <dbReference type="EMBL" id="VDL98103.1"/>
    </source>
</evidence>
<protein>
    <submittedName>
        <fullName evidence="16">Ca_chan_IQ domain-containing protein</fullName>
    </submittedName>
</protein>
<feature type="transmembrane region" description="Helical" evidence="12">
    <location>
        <begin position="132"/>
        <end position="149"/>
    </location>
</feature>